<accession>A0A8J5N316</accession>
<comment type="caution">
    <text evidence="4">The sequence shown here is derived from an EMBL/GenBank/DDBJ whole genome shotgun (WGS) entry which is preliminary data.</text>
</comment>
<sequence length="370" mass="41503">MAEGMLSLSWNNHSATFTHTLSTLREKERYTDVTLACDGKFYPVHKLVLSTCSEYFMNMFETTPCKHPIVVLKDVHCKEMEALLSYMYAGVVSVAQSDLPQLIKVAEALQIKGLAVPDESLCSNMKFGHTWSPTDDRSSPYPKRIRREENGSQTMRILEPRTGISPQSLTRFSSMGSSTQGGPQGFTTIGSSFGNMMTPHRFTPYHRDGDLNVPHRQIHRLDHRKDQIGTSKMSQGYKSETRMIQQTSIRTNQKGEMRTTDQNSDQKPDKGTWQREDKKDFPSDEFRAKDFDMDDDASSDMQEVVPVSLVKVEVQDVEDEHIDVDDTGVDYGSLPADSEAHQPAPSEQPKTEPRDPVQQVGSSGTEGVGT</sequence>
<dbReference type="Proteomes" id="UP000747542">
    <property type="component" value="Unassembled WGS sequence"/>
</dbReference>
<protein>
    <submittedName>
        <fullName evidence="4">Abrupt-like 2</fullName>
    </submittedName>
</protein>
<gene>
    <name evidence="4" type="primary">ab-L2</name>
    <name evidence="4" type="ORF">Hamer_G009641</name>
</gene>
<dbReference type="OrthoDB" id="6331085at2759"/>
<feature type="domain" description="BTB" evidence="3">
    <location>
        <begin position="31"/>
        <end position="96"/>
    </location>
</feature>
<dbReference type="SMART" id="SM00225">
    <property type="entry name" value="BTB"/>
    <property type="match status" value="1"/>
</dbReference>
<evidence type="ECO:0000259" key="3">
    <source>
        <dbReference type="PROSITE" id="PS50097"/>
    </source>
</evidence>
<evidence type="ECO:0000313" key="4">
    <source>
        <dbReference type="EMBL" id="KAG7172283.1"/>
    </source>
</evidence>
<dbReference type="AlphaFoldDB" id="A0A8J5N316"/>
<feature type="region of interest" description="Disordered" evidence="2">
    <location>
        <begin position="220"/>
        <end position="370"/>
    </location>
</feature>
<feature type="compositionally biased region" description="Acidic residues" evidence="2">
    <location>
        <begin position="315"/>
        <end position="328"/>
    </location>
</feature>
<dbReference type="PROSITE" id="PS50097">
    <property type="entry name" value="BTB"/>
    <property type="match status" value="1"/>
</dbReference>
<name>A0A8J5N316_HOMAM</name>
<proteinExistence type="predicted"/>
<dbReference type="InterPro" id="IPR051095">
    <property type="entry name" value="Dros_DevTransReg"/>
</dbReference>
<feature type="compositionally biased region" description="Basic and acidic residues" evidence="2">
    <location>
        <begin position="253"/>
        <end position="291"/>
    </location>
</feature>
<evidence type="ECO:0000313" key="5">
    <source>
        <dbReference type="Proteomes" id="UP000747542"/>
    </source>
</evidence>
<dbReference type="GO" id="GO:0005634">
    <property type="term" value="C:nucleus"/>
    <property type="evidence" value="ECO:0007669"/>
    <property type="project" value="TreeGrafter"/>
</dbReference>
<evidence type="ECO:0000256" key="1">
    <source>
        <dbReference type="ARBA" id="ARBA00023242"/>
    </source>
</evidence>
<dbReference type="GO" id="GO:0002376">
    <property type="term" value="P:immune system process"/>
    <property type="evidence" value="ECO:0007669"/>
    <property type="project" value="UniProtKB-ARBA"/>
</dbReference>
<organism evidence="4 5">
    <name type="scientific">Homarus americanus</name>
    <name type="common">American lobster</name>
    <dbReference type="NCBI Taxonomy" id="6706"/>
    <lineage>
        <taxon>Eukaryota</taxon>
        <taxon>Metazoa</taxon>
        <taxon>Ecdysozoa</taxon>
        <taxon>Arthropoda</taxon>
        <taxon>Crustacea</taxon>
        <taxon>Multicrustacea</taxon>
        <taxon>Malacostraca</taxon>
        <taxon>Eumalacostraca</taxon>
        <taxon>Eucarida</taxon>
        <taxon>Decapoda</taxon>
        <taxon>Pleocyemata</taxon>
        <taxon>Astacidea</taxon>
        <taxon>Nephropoidea</taxon>
        <taxon>Nephropidae</taxon>
        <taxon>Homarus</taxon>
    </lineage>
</organism>
<evidence type="ECO:0000256" key="2">
    <source>
        <dbReference type="SAM" id="MobiDB-lite"/>
    </source>
</evidence>
<dbReference type="Pfam" id="PF00651">
    <property type="entry name" value="BTB"/>
    <property type="match status" value="1"/>
</dbReference>
<feature type="compositionally biased region" description="Low complexity" evidence="2">
    <location>
        <begin position="299"/>
        <end position="312"/>
    </location>
</feature>
<dbReference type="GO" id="GO:0006357">
    <property type="term" value="P:regulation of transcription by RNA polymerase II"/>
    <property type="evidence" value="ECO:0007669"/>
    <property type="project" value="TreeGrafter"/>
</dbReference>
<keyword evidence="5" id="KW-1185">Reference proteome</keyword>
<dbReference type="PANTHER" id="PTHR23110:SF111">
    <property type="entry name" value="LONGITUDINALS LACKING PROTEIN, ISOFORMS F_I_K_T"/>
    <property type="match status" value="1"/>
</dbReference>
<dbReference type="CDD" id="cd18315">
    <property type="entry name" value="BTB_POZ_BAB-like"/>
    <property type="match status" value="1"/>
</dbReference>
<dbReference type="InterPro" id="IPR000210">
    <property type="entry name" value="BTB/POZ_dom"/>
</dbReference>
<feature type="compositionally biased region" description="Polar residues" evidence="2">
    <location>
        <begin position="228"/>
        <end position="252"/>
    </location>
</feature>
<keyword evidence="1" id="KW-0539">Nucleus</keyword>
<reference evidence="4" key="1">
    <citation type="journal article" date="2021" name="Sci. Adv.">
        <title>The American lobster genome reveals insights on longevity, neural, and immune adaptations.</title>
        <authorList>
            <person name="Polinski J.M."/>
            <person name="Zimin A.V."/>
            <person name="Clark K.F."/>
            <person name="Kohn A.B."/>
            <person name="Sadowski N."/>
            <person name="Timp W."/>
            <person name="Ptitsyn A."/>
            <person name="Khanna P."/>
            <person name="Romanova D.Y."/>
            <person name="Williams P."/>
            <person name="Greenwood S.J."/>
            <person name="Moroz L.L."/>
            <person name="Walt D.R."/>
            <person name="Bodnar A.G."/>
        </authorList>
    </citation>
    <scope>NUCLEOTIDE SEQUENCE</scope>
    <source>
        <strain evidence="4">GMGI-L3</strain>
    </source>
</reference>
<dbReference type="EMBL" id="JAHLQT010011563">
    <property type="protein sequence ID" value="KAG7172283.1"/>
    <property type="molecule type" value="Genomic_DNA"/>
</dbReference>
<dbReference type="PANTHER" id="PTHR23110">
    <property type="entry name" value="BTB DOMAIN TRANSCRIPTION FACTOR"/>
    <property type="match status" value="1"/>
</dbReference>